<keyword evidence="10" id="KW-0349">Heme</keyword>
<dbReference type="InterPro" id="IPR039261">
    <property type="entry name" value="FNR_nucleotide-bd"/>
</dbReference>
<evidence type="ECO:0000256" key="16">
    <source>
        <dbReference type="ARBA" id="ARBA00023063"/>
    </source>
</evidence>
<dbReference type="PANTHER" id="PTHR19372:SF7">
    <property type="entry name" value="SULFITE OXIDASE, MITOCHONDRIAL"/>
    <property type="match status" value="1"/>
</dbReference>
<comment type="caution">
    <text evidence="21">The sequence shown here is derived from an EMBL/GenBank/DDBJ whole genome shotgun (WGS) entry which is preliminary data.</text>
</comment>
<dbReference type="Proteomes" id="UP000562929">
    <property type="component" value="Unassembled WGS sequence"/>
</dbReference>
<keyword evidence="9" id="KW-0500">Molybdenum</keyword>
<dbReference type="GO" id="GO:0042128">
    <property type="term" value="P:nitrate assimilation"/>
    <property type="evidence" value="ECO:0007669"/>
    <property type="project" value="UniProtKB-KW"/>
</dbReference>
<evidence type="ECO:0000256" key="8">
    <source>
        <dbReference type="ARBA" id="ARBA00015499"/>
    </source>
</evidence>
<evidence type="ECO:0000256" key="5">
    <source>
        <dbReference type="ARBA" id="ARBA00006253"/>
    </source>
</evidence>
<feature type="region of interest" description="Disordered" evidence="18">
    <location>
        <begin position="1"/>
        <end position="28"/>
    </location>
</feature>
<proteinExistence type="inferred from homology"/>
<dbReference type="GO" id="GO:0008482">
    <property type="term" value="F:sulfite oxidase activity"/>
    <property type="evidence" value="ECO:0007669"/>
    <property type="project" value="TreeGrafter"/>
</dbReference>
<evidence type="ECO:0000256" key="1">
    <source>
        <dbReference type="ARBA" id="ARBA00001924"/>
    </source>
</evidence>
<evidence type="ECO:0000256" key="4">
    <source>
        <dbReference type="ARBA" id="ARBA00003838"/>
    </source>
</evidence>
<evidence type="ECO:0000256" key="2">
    <source>
        <dbReference type="ARBA" id="ARBA00001971"/>
    </source>
</evidence>
<comment type="cofactor">
    <cofactor evidence="1">
        <name>Mo-molybdopterin</name>
        <dbReference type="ChEBI" id="CHEBI:71302"/>
    </cofactor>
</comment>
<dbReference type="InterPro" id="IPR008335">
    <property type="entry name" value="Mopterin_OxRdtase_euk"/>
</dbReference>
<evidence type="ECO:0000259" key="19">
    <source>
        <dbReference type="PROSITE" id="PS50255"/>
    </source>
</evidence>
<dbReference type="PANTHER" id="PTHR19372">
    <property type="entry name" value="SULFITE REDUCTASE"/>
    <property type="match status" value="1"/>
</dbReference>
<keyword evidence="16" id="KW-0534">Nitrate assimilation</keyword>
<dbReference type="EC" id="1.7.1.3" evidence="7"/>
<dbReference type="Pfam" id="PF03404">
    <property type="entry name" value="Mo-co_dimer"/>
    <property type="match status" value="1"/>
</dbReference>
<keyword evidence="14" id="KW-0560">Oxidoreductase</keyword>
<reference evidence="21 22" key="1">
    <citation type="journal article" date="2020" name="G3 (Bethesda)">
        <title>Genetic Underpinnings of Host Manipulation by Ophiocordyceps as Revealed by Comparative Transcriptomics.</title>
        <authorList>
            <person name="Will I."/>
            <person name="Das B."/>
            <person name="Trinh T."/>
            <person name="Brachmann A."/>
            <person name="Ohm R.A."/>
            <person name="de Bekker C."/>
        </authorList>
    </citation>
    <scope>NUCLEOTIDE SEQUENCE [LARGE SCALE GENOMIC DNA]</scope>
    <source>
        <strain evidence="21 22">EC05</strain>
    </source>
</reference>
<comment type="catalytic activity">
    <reaction evidence="17">
        <text>nitrite + NADP(+) + H2O = nitrate + NADPH + H(+)</text>
        <dbReference type="Rhea" id="RHEA:19061"/>
        <dbReference type="ChEBI" id="CHEBI:15377"/>
        <dbReference type="ChEBI" id="CHEBI:15378"/>
        <dbReference type="ChEBI" id="CHEBI:16301"/>
        <dbReference type="ChEBI" id="CHEBI:17632"/>
        <dbReference type="ChEBI" id="CHEBI:57783"/>
        <dbReference type="ChEBI" id="CHEBI:58349"/>
        <dbReference type="EC" id="1.7.1.3"/>
    </reaction>
</comment>
<dbReference type="GO" id="GO:0043546">
    <property type="term" value="F:molybdopterin cofactor binding"/>
    <property type="evidence" value="ECO:0007669"/>
    <property type="project" value="InterPro"/>
</dbReference>
<dbReference type="PRINTS" id="PR00407">
    <property type="entry name" value="EUMOPTERIN"/>
</dbReference>
<dbReference type="PROSITE" id="PS51384">
    <property type="entry name" value="FAD_FR"/>
    <property type="match status" value="1"/>
</dbReference>
<comment type="function">
    <text evidence="4">Nitrate reductase is a key enzyme involved in the first step of nitrate assimilation in plants, fungi and bacteria.</text>
</comment>
<dbReference type="InterPro" id="IPR036400">
    <property type="entry name" value="Cyt_B5-like_heme/steroid_sf"/>
</dbReference>
<dbReference type="SUPFAM" id="SSF55856">
    <property type="entry name" value="Cytochrome b5-like heme/steroid binding domain"/>
    <property type="match status" value="1"/>
</dbReference>
<dbReference type="GO" id="GO:0050464">
    <property type="term" value="F:nitrate reductase (NADPH) activity"/>
    <property type="evidence" value="ECO:0007669"/>
    <property type="project" value="UniProtKB-EC"/>
</dbReference>
<comment type="cofactor">
    <cofactor evidence="2">
        <name>heme</name>
        <dbReference type="ChEBI" id="CHEBI:30413"/>
    </cofactor>
</comment>
<dbReference type="OrthoDB" id="432685at2759"/>
<dbReference type="InterPro" id="IPR017927">
    <property type="entry name" value="FAD-bd_FR_type"/>
</dbReference>
<evidence type="ECO:0000256" key="18">
    <source>
        <dbReference type="SAM" id="MobiDB-lite"/>
    </source>
</evidence>
<dbReference type="InterPro" id="IPR001709">
    <property type="entry name" value="Flavoprot_Pyr_Nucl_cyt_Rdtase"/>
</dbReference>
<evidence type="ECO:0000256" key="13">
    <source>
        <dbReference type="ARBA" id="ARBA00022827"/>
    </source>
</evidence>
<dbReference type="GO" id="GO:0006790">
    <property type="term" value="P:sulfur compound metabolic process"/>
    <property type="evidence" value="ECO:0007669"/>
    <property type="project" value="TreeGrafter"/>
</dbReference>
<evidence type="ECO:0000256" key="12">
    <source>
        <dbReference type="ARBA" id="ARBA00022723"/>
    </source>
</evidence>
<keyword evidence="11" id="KW-0285">Flavoprotein</keyword>
<dbReference type="SUPFAM" id="SSF52343">
    <property type="entry name" value="Ferredoxin reductase-like, C-terminal NADP-linked domain"/>
    <property type="match status" value="1"/>
</dbReference>
<dbReference type="InterPro" id="IPR036374">
    <property type="entry name" value="OxRdtase_Mopterin-bd_sf"/>
</dbReference>
<dbReference type="Gene3D" id="2.60.40.650">
    <property type="match status" value="1"/>
</dbReference>
<name>A0A8H4QCJ7_9HYPO</name>
<dbReference type="SUPFAM" id="SSF56524">
    <property type="entry name" value="Oxidoreductase molybdopterin-binding domain"/>
    <property type="match status" value="1"/>
</dbReference>
<keyword evidence="22" id="KW-1185">Reference proteome</keyword>
<dbReference type="InterPro" id="IPR000572">
    <property type="entry name" value="OxRdtase_Mopterin-bd_dom"/>
</dbReference>
<dbReference type="GO" id="GO:0030151">
    <property type="term" value="F:molybdenum ion binding"/>
    <property type="evidence" value="ECO:0007669"/>
    <property type="project" value="InterPro"/>
</dbReference>
<dbReference type="Gene3D" id="3.40.50.80">
    <property type="entry name" value="Nucleotide-binding domain of ferredoxin-NADP reductase (FNR) module"/>
    <property type="match status" value="1"/>
</dbReference>
<dbReference type="PRINTS" id="PR00406">
    <property type="entry name" value="CYTB5RDTASE"/>
</dbReference>
<evidence type="ECO:0000256" key="6">
    <source>
        <dbReference type="ARBA" id="ARBA00011738"/>
    </source>
</evidence>
<dbReference type="PROSITE" id="PS00559">
    <property type="entry name" value="MOLYBDOPTERIN_EUK"/>
    <property type="match status" value="1"/>
</dbReference>
<keyword evidence="12" id="KW-0479">Metal-binding</keyword>
<evidence type="ECO:0000313" key="21">
    <source>
        <dbReference type="EMBL" id="KAF4594893.1"/>
    </source>
</evidence>
<comment type="cofactor">
    <cofactor evidence="3">
        <name>FAD</name>
        <dbReference type="ChEBI" id="CHEBI:57692"/>
    </cofactor>
</comment>
<comment type="subunit">
    <text evidence="6">Homodimer.</text>
</comment>
<evidence type="ECO:0000256" key="11">
    <source>
        <dbReference type="ARBA" id="ARBA00022630"/>
    </source>
</evidence>
<dbReference type="SMART" id="SM01117">
    <property type="entry name" value="Cyt-b5"/>
    <property type="match status" value="1"/>
</dbReference>
<evidence type="ECO:0000256" key="9">
    <source>
        <dbReference type="ARBA" id="ARBA00022505"/>
    </source>
</evidence>
<feature type="domain" description="Cytochrome b5 heme-binding" evidence="19">
    <location>
        <begin position="489"/>
        <end position="550"/>
    </location>
</feature>
<keyword evidence="15" id="KW-0408">Iron</keyword>
<comment type="similarity">
    <text evidence="5">Belongs to the nitrate reductase family.</text>
</comment>
<dbReference type="SUPFAM" id="SSF63380">
    <property type="entry name" value="Riboflavin synthase domain-like"/>
    <property type="match status" value="1"/>
</dbReference>
<evidence type="ECO:0000313" key="22">
    <source>
        <dbReference type="Proteomes" id="UP000562929"/>
    </source>
</evidence>
<dbReference type="Gene3D" id="2.40.30.10">
    <property type="entry name" value="Translation factors"/>
    <property type="match status" value="1"/>
</dbReference>
<evidence type="ECO:0000256" key="15">
    <source>
        <dbReference type="ARBA" id="ARBA00023004"/>
    </source>
</evidence>
<keyword evidence="13" id="KW-0274">FAD</keyword>
<dbReference type="GO" id="GO:0020037">
    <property type="term" value="F:heme binding"/>
    <property type="evidence" value="ECO:0007669"/>
    <property type="project" value="InterPro"/>
</dbReference>
<dbReference type="Pfam" id="PF00970">
    <property type="entry name" value="FAD_binding_6"/>
    <property type="match status" value="1"/>
</dbReference>
<evidence type="ECO:0000256" key="17">
    <source>
        <dbReference type="ARBA" id="ARBA00049155"/>
    </source>
</evidence>
<evidence type="ECO:0000256" key="7">
    <source>
        <dbReference type="ARBA" id="ARBA00012673"/>
    </source>
</evidence>
<evidence type="ECO:0000256" key="14">
    <source>
        <dbReference type="ARBA" id="ARBA00023002"/>
    </source>
</evidence>
<dbReference type="AlphaFoldDB" id="A0A8H4QCJ7"/>
<dbReference type="InterPro" id="IPR017938">
    <property type="entry name" value="Riboflavin_synthase-like_b-brl"/>
</dbReference>
<dbReference type="InterPro" id="IPR001199">
    <property type="entry name" value="Cyt_B5-like_heme/steroid-bd"/>
</dbReference>
<accession>A0A8H4QCJ7</accession>
<dbReference type="Pfam" id="PF00174">
    <property type="entry name" value="Oxidored_molyb"/>
    <property type="match status" value="1"/>
</dbReference>
<dbReference type="InterPro" id="IPR008333">
    <property type="entry name" value="Cbr1-like_FAD-bd_dom"/>
</dbReference>
<dbReference type="InterPro" id="IPR022407">
    <property type="entry name" value="OxRdtase_Mopterin_BS"/>
</dbReference>
<feature type="domain" description="FAD-binding FR-type" evidence="20">
    <location>
        <begin position="531"/>
        <end position="643"/>
    </location>
</feature>
<dbReference type="EMBL" id="JAACLJ010000001">
    <property type="protein sequence ID" value="KAF4594893.1"/>
    <property type="molecule type" value="Genomic_DNA"/>
</dbReference>
<dbReference type="Pfam" id="PF00175">
    <property type="entry name" value="NAD_binding_1"/>
    <property type="match status" value="1"/>
</dbReference>
<evidence type="ECO:0000259" key="20">
    <source>
        <dbReference type="PROSITE" id="PS51384"/>
    </source>
</evidence>
<dbReference type="PROSITE" id="PS00191">
    <property type="entry name" value="CYTOCHROME_B5_1"/>
    <property type="match status" value="1"/>
</dbReference>
<dbReference type="CDD" id="cd06183">
    <property type="entry name" value="cyt_b5_reduct_like"/>
    <property type="match status" value="1"/>
</dbReference>
<dbReference type="InterPro" id="IPR001433">
    <property type="entry name" value="OxRdtase_FAD/NAD-bd"/>
</dbReference>
<dbReference type="SUPFAM" id="SSF81296">
    <property type="entry name" value="E set domains"/>
    <property type="match status" value="1"/>
</dbReference>
<gene>
    <name evidence="21" type="ORF">GQ602_000506</name>
</gene>
<dbReference type="InterPro" id="IPR005066">
    <property type="entry name" value="MoCF_OxRdtse_dimer"/>
</dbReference>
<sequence>MDISSSSSSNDGFNTPSTELAPAPTYPLPPEASLSAVLAEDVKTPDKHVPRDSRLIRLTGLHPFNAEAPLSKLYDEGSLTTDNLHYVRNHGAVPRCHDRDVDSWTFSIRGLVAHPLTLSLRDLYSYDQVTYPVTLVCAGNRRKEQNTVRKSKGFSWGSAGLSTALWTGIAIGQLLARAEPLKGARYIWCMDASKGILVAYKMNGLALSPDHGKPVRLIVPGQIGGRSVKWLKKIMVTAEPSDNWYHIYDNRVLPTSISPEASADPSNSYIWKDERHAIYDLNVNSAICHPAHDESIVTSSLLDTYQVRGYAYCGGGRRISRVEVTLDQGRTWKLADVDYPEDQYREAAADEELFGGKLDVWWRETCFCWCFWSVDVPVTELAASKDVMVRAMDDGLMVQQRDMYWNVLGMMNNNWFRVVLHRERGGSLLRFEHPTQPALNPGGWMERVKGMGGDLLNGFWGQDLAGLQDGQGFAEENEEDISMVNSEVDRVISIEELEAHGNESSPWFVVQGQVYDGTPFLDDHPGGAASITGVAAQDASDEFLAIHLSHDVKIFRFKLQHQNQQLGLPVGQHVLLRLASSSTLIRAYTPISPVSTRGSVDVLVKIYRPWADQKRATMTQTLDSIPLGSPVDFKGPLGKFEYRGRGVCIVAGATIHVRRLYMMCAGSGITPIFQVLQAISKDEHDQTECVVLYGNRTEEDVLCRRELDDIFGGGRRGRLRLTLTRPSASWTGRKGRIDEAMLEKDVGPCDETAADHLALVCGPRMLEANVRRVLLRMGWRDRDVVLF</sequence>
<dbReference type="InterPro" id="IPR014756">
    <property type="entry name" value="Ig_E-set"/>
</dbReference>
<dbReference type="InterPro" id="IPR018506">
    <property type="entry name" value="Cyt_B5_heme-BS"/>
</dbReference>
<evidence type="ECO:0000256" key="10">
    <source>
        <dbReference type="ARBA" id="ARBA00022617"/>
    </source>
</evidence>
<evidence type="ECO:0000256" key="3">
    <source>
        <dbReference type="ARBA" id="ARBA00001974"/>
    </source>
</evidence>
<dbReference type="Gene3D" id="3.90.420.10">
    <property type="entry name" value="Oxidoreductase, molybdopterin-binding domain"/>
    <property type="match status" value="1"/>
</dbReference>
<dbReference type="PROSITE" id="PS50255">
    <property type="entry name" value="CYTOCHROME_B5_2"/>
    <property type="match status" value="1"/>
</dbReference>
<protein>
    <recommendedName>
        <fullName evidence="8">Nitrate reductase [NADPH]</fullName>
        <ecNumber evidence="7">1.7.1.3</ecNumber>
    </recommendedName>
</protein>
<dbReference type="PRINTS" id="PR00363">
    <property type="entry name" value="CYTOCHROMEB5"/>
</dbReference>
<dbReference type="PRINTS" id="PR00371">
    <property type="entry name" value="FPNCR"/>
</dbReference>
<organism evidence="21 22">
    <name type="scientific">Ophiocordyceps camponoti-floridani</name>
    <dbReference type="NCBI Taxonomy" id="2030778"/>
    <lineage>
        <taxon>Eukaryota</taxon>
        <taxon>Fungi</taxon>
        <taxon>Dikarya</taxon>
        <taxon>Ascomycota</taxon>
        <taxon>Pezizomycotina</taxon>
        <taxon>Sordariomycetes</taxon>
        <taxon>Hypocreomycetidae</taxon>
        <taxon>Hypocreales</taxon>
        <taxon>Ophiocordycipitaceae</taxon>
        <taxon>Ophiocordyceps</taxon>
    </lineage>
</organism>